<proteinExistence type="predicted"/>
<name>A0A8S9RBZ4_BRACR</name>
<protein>
    <submittedName>
        <fullName evidence="2">Uncharacterized protein</fullName>
    </submittedName>
</protein>
<dbReference type="EMBL" id="QGKX02000095">
    <property type="protein sequence ID" value="KAF3570364.1"/>
    <property type="molecule type" value="Genomic_DNA"/>
</dbReference>
<accession>A0A8S9RBZ4</accession>
<feature type="region of interest" description="Disordered" evidence="1">
    <location>
        <begin position="37"/>
        <end position="59"/>
    </location>
</feature>
<feature type="compositionally biased region" description="Basic and acidic residues" evidence="1">
    <location>
        <begin position="50"/>
        <end position="59"/>
    </location>
</feature>
<reference evidence="2" key="1">
    <citation type="submission" date="2019-12" db="EMBL/GenBank/DDBJ databases">
        <title>Genome sequencing and annotation of Brassica cretica.</title>
        <authorList>
            <person name="Studholme D.J."/>
            <person name="Sarris P."/>
        </authorList>
    </citation>
    <scope>NUCLEOTIDE SEQUENCE</scope>
    <source>
        <strain evidence="2">PFS-109/04</strain>
        <tissue evidence="2">Leaf</tissue>
    </source>
</reference>
<comment type="caution">
    <text evidence="2">The sequence shown here is derived from an EMBL/GenBank/DDBJ whole genome shotgun (WGS) entry which is preliminary data.</text>
</comment>
<evidence type="ECO:0000313" key="3">
    <source>
        <dbReference type="Proteomes" id="UP000712600"/>
    </source>
</evidence>
<evidence type="ECO:0000313" key="2">
    <source>
        <dbReference type="EMBL" id="KAF3570364.1"/>
    </source>
</evidence>
<sequence length="59" mass="6468">MWCSNHLVLSCSLQTMAGSEPRQSRLHYQKARSVFGQSKLDGANASSSVNDRKTKAPDS</sequence>
<dbReference type="AlphaFoldDB" id="A0A8S9RBZ4"/>
<dbReference type="Proteomes" id="UP000712600">
    <property type="component" value="Unassembled WGS sequence"/>
</dbReference>
<evidence type="ECO:0000256" key="1">
    <source>
        <dbReference type="SAM" id="MobiDB-lite"/>
    </source>
</evidence>
<organism evidence="2 3">
    <name type="scientific">Brassica cretica</name>
    <name type="common">Mustard</name>
    <dbReference type="NCBI Taxonomy" id="69181"/>
    <lineage>
        <taxon>Eukaryota</taxon>
        <taxon>Viridiplantae</taxon>
        <taxon>Streptophyta</taxon>
        <taxon>Embryophyta</taxon>
        <taxon>Tracheophyta</taxon>
        <taxon>Spermatophyta</taxon>
        <taxon>Magnoliopsida</taxon>
        <taxon>eudicotyledons</taxon>
        <taxon>Gunneridae</taxon>
        <taxon>Pentapetalae</taxon>
        <taxon>rosids</taxon>
        <taxon>malvids</taxon>
        <taxon>Brassicales</taxon>
        <taxon>Brassicaceae</taxon>
        <taxon>Brassiceae</taxon>
        <taxon>Brassica</taxon>
    </lineage>
</organism>
<gene>
    <name evidence="2" type="ORF">F2Q69_00061024</name>
</gene>